<dbReference type="AlphaFoldDB" id="A0A165GEW8"/>
<reference evidence="1 2" key="1">
    <citation type="journal article" date="2016" name="Mol. Biol. Evol.">
        <title>Comparative Genomics of Early-Diverging Mushroom-Forming Fungi Provides Insights into the Origins of Lignocellulose Decay Capabilities.</title>
        <authorList>
            <person name="Nagy L.G."/>
            <person name="Riley R."/>
            <person name="Tritt A."/>
            <person name="Adam C."/>
            <person name="Daum C."/>
            <person name="Floudas D."/>
            <person name="Sun H."/>
            <person name="Yadav J.S."/>
            <person name="Pangilinan J."/>
            <person name="Larsson K.H."/>
            <person name="Matsuura K."/>
            <person name="Barry K."/>
            <person name="Labutti K."/>
            <person name="Kuo R."/>
            <person name="Ohm R.A."/>
            <person name="Bhattacharya S.S."/>
            <person name="Shirouzu T."/>
            <person name="Yoshinaga Y."/>
            <person name="Martin F.M."/>
            <person name="Grigoriev I.V."/>
            <person name="Hibbett D.S."/>
        </authorList>
    </citation>
    <scope>NUCLEOTIDE SEQUENCE [LARGE SCALE GENOMIC DNA]</scope>
    <source>
        <strain evidence="1 2">HHB12029</strain>
    </source>
</reference>
<name>A0A165GEW8_EXIGL</name>
<evidence type="ECO:0000313" key="2">
    <source>
        <dbReference type="Proteomes" id="UP000077266"/>
    </source>
</evidence>
<dbReference type="InParanoid" id="A0A165GEW8"/>
<organism evidence="1 2">
    <name type="scientific">Exidia glandulosa HHB12029</name>
    <dbReference type="NCBI Taxonomy" id="1314781"/>
    <lineage>
        <taxon>Eukaryota</taxon>
        <taxon>Fungi</taxon>
        <taxon>Dikarya</taxon>
        <taxon>Basidiomycota</taxon>
        <taxon>Agaricomycotina</taxon>
        <taxon>Agaricomycetes</taxon>
        <taxon>Auriculariales</taxon>
        <taxon>Exidiaceae</taxon>
        <taxon>Exidia</taxon>
    </lineage>
</organism>
<evidence type="ECO:0000313" key="1">
    <source>
        <dbReference type="EMBL" id="KZV90417.1"/>
    </source>
</evidence>
<proteinExistence type="predicted"/>
<gene>
    <name evidence="1" type="ORF">EXIGLDRAFT_120592</name>
</gene>
<keyword evidence="2" id="KW-1185">Reference proteome</keyword>
<dbReference type="EMBL" id="KV426049">
    <property type="protein sequence ID" value="KZV90417.1"/>
    <property type="molecule type" value="Genomic_DNA"/>
</dbReference>
<dbReference type="Proteomes" id="UP000077266">
    <property type="component" value="Unassembled WGS sequence"/>
</dbReference>
<sequence>MGLPCLLSIQPSRLRFALPLQRDYVPTRTDPRPAFLRSRLVLQSSRELCTTRFAHSHCRSDRSTRFQRSCAVHVHDEGWGRSTLLWLVTISMIVSVALQPCEWRPRPFVSSTKLKRVGRGVQRRRRTLLLREEGDGTPRWCGGKSCCLRAARG</sequence>
<accession>A0A165GEW8</accession>
<protein>
    <submittedName>
        <fullName evidence="1">Uncharacterized protein</fullName>
    </submittedName>
</protein>